<accession>A0A075UZN2</accession>
<organism evidence="1 2">
    <name type="scientific">Amycolatopsis japonica</name>
    <dbReference type="NCBI Taxonomy" id="208439"/>
    <lineage>
        <taxon>Bacteria</taxon>
        <taxon>Bacillati</taxon>
        <taxon>Actinomycetota</taxon>
        <taxon>Actinomycetes</taxon>
        <taxon>Pseudonocardiales</taxon>
        <taxon>Pseudonocardiaceae</taxon>
        <taxon>Amycolatopsis</taxon>
        <taxon>Amycolatopsis japonica group</taxon>
    </lineage>
</organism>
<dbReference type="Proteomes" id="UP000028492">
    <property type="component" value="Chromosome"/>
</dbReference>
<dbReference type="RefSeq" id="WP_038516675.1">
    <property type="nucleotide sequence ID" value="NZ_CP008953.1"/>
</dbReference>
<reference evidence="1 2" key="1">
    <citation type="journal article" date="2014" name="J. Biotechnol.">
        <title>Complete genome sequence of the actinobacterium Amycolatopsis japonica MG417-CF17(T) (=DSM 44213T) producing (S,S)-N,N'-ethylenediaminedisuccinic acid.</title>
        <authorList>
            <person name="Stegmann E."/>
            <person name="Albersmeier A."/>
            <person name="Spohn M."/>
            <person name="Gert H."/>
            <person name="Weber T."/>
            <person name="Wohlleben W."/>
            <person name="Kalinowski J."/>
            <person name="Ruckert C."/>
        </authorList>
    </citation>
    <scope>NUCLEOTIDE SEQUENCE [LARGE SCALE GENOMIC DNA]</scope>
    <source>
        <strain evidence="2">MG417-CF17 (DSM 44213)</strain>
    </source>
</reference>
<dbReference type="AlphaFoldDB" id="A0A075UZN2"/>
<dbReference type="HOGENOM" id="CLU_1821343_0_0_11"/>
<gene>
    <name evidence="1" type="ORF">AJAP_27995</name>
</gene>
<dbReference type="EMBL" id="CP008953">
    <property type="protein sequence ID" value="AIG78438.1"/>
    <property type="molecule type" value="Genomic_DNA"/>
</dbReference>
<proteinExistence type="predicted"/>
<keyword evidence="2" id="KW-1185">Reference proteome</keyword>
<name>A0A075UZN2_9PSEU</name>
<protein>
    <submittedName>
        <fullName evidence="1">Uncharacterized protein</fullName>
    </submittedName>
</protein>
<evidence type="ECO:0000313" key="2">
    <source>
        <dbReference type="Proteomes" id="UP000028492"/>
    </source>
</evidence>
<dbReference type="KEGG" id="aja:AJAP_27995"/>
<evidence type="ECO:0000313" key="1">
    <source>
        <dbReference type="EMBL" id="AIG78438.1"/>
    </source>
</evidence>
<dbReference type="STRING" id="208439.AJAP_27995"/>
<sequence length="141" mass="15774">MKIIPETITVLTALSDAVIETGEEVEGNDGRAFVPTTLHVEWTRQLDSPEWELAEVVLHGPGGWLEIDGMDTDYEKPEWLERALSVLKKRLPSIHVRVEREESKSAIYARAMGATGAVYTEEHILNGGSRLTIHEDRAMHA</sequence>